<dbReference type="Proteomes" id="UP001317742">
    <property type="component" value="Chromosome"/>
</dbReference>
<evidence type="ECO:0000313" key="2">
    <source>
        <dbReference type="Proteomes" id="UP001317742"/>
    </source>
</evidence>
<proteinExistence type="predicted"/>
<evidence type="ECO:0000313" key="1">
    <source>
        <dbReference type="EMBL" id="BDQ36492.1"/>
    </source>
</evidence>
<accession>A0ABN6RZS3</accession>
<dbReference type="EMBL" id="AP026709">
    <property type="protein sequence ID" value="BDQ36492.1"/>
    <property type="molecule type" value="Genomic_DNA"/>
</dbReference>
<name>A0ABN6RZS3_9BACT</name>
<evidence type="ECO:0008006" key="3">
    <source>
        <dbReference type="Google" id="ProtNLM"/>
    </source>
</evidence>
<sequence>MDIASGDRIILEFSTFEDRFLGVVSNVKTNGNLVVNVTVPDSVIRRVKLHTYALVRYVFDGHLLGFASQVLRMSGGCEATVELIGPESVFDAEDRGEPRCSCSYPAIVVEGNKAAQAIVEDMSASCSRVRYLNGGLTDFPEELGRPVRLTFLLFDTSEENYSIGCTVHKAFMKSGERYAVLKFNNDEPDARALLSGFIGGHICCVLPPM</sequence>
<dbReference type="RefSeq" id="WP_281762388.1">
    <property type="nucleotide sequence ID" value="NZ_AP026709.1"/>
</dbReference>
<reference evidence="1 2" key="1">
    <citation type="submission" date="2022-08" db="EMBL/GenBank/DDBJ databases">
        <title>Genome Sequence of the sulphate-reducing bacterium, Pseudodesulfovibrio sp. SYK.</title>
        <authorList>
            <person name="Kondo R."/>
            <person name="Kataoka T."/>
        </authorList>
    </citation>
    <scope>NUCLEOTIDE SEQUENCE [LARGE SCALE GENOMIC DNA]</scope>
    <source>
        <strain evidence="1 2">SYK</strain>
    </source>
</reference>
<keyword evidence="2" id="KW-1185">Reference proteome</keyword>
<organism evidence="1 2">
    <name type="scientific">Pseudodesulfovibrio nedwellii</name>
    <dbReference type="NCBI Taxonomy" id="2973072"/>
    <lineage>
        <taxon>Bacteria</taxon>
        <taxon>Pseudomonadati</taxon>
        <taxon>Thermodesulfobacteriota</taxon>
        <taxon>Desulfovibrionia</taxon>
        <taxon>Desulfovibrionales</taxon>
        <taxon>Desulfovibrionaceae</taxon>
    </lineage>
</organism>
<protein>
    <recommendedName>
        <fullName evidence="3">PilZ domain-containing protein</fullName>
    </recommendedName>
</protein>
<gene>
    <name evidence="1" type="ORF">SYK_08520</name>
</gene>